<comment type="caution">
    <text evidence="3">The sequence shown here is derived from an EMBL/GenBank/DDBJ whole genome shotgun (WGS) entry which is preliminary data.</text>
</comment>
<evidence type="ECO:0000259" key="2">
    <source>
        <dbReference type="Pfam" id="PF12530"/>
    </source>
</evidence>
<dbReference type="SUPFAM" id="SSF48371">
    <property type="entry name" value="ARM repeat"/>
    <property type="match status" value="2"/>
</dbReference>
<dbReference type="Pfam" id="PF12530">
    <property type="entry name" value="DUF3730"/>
    <property type="match status" value="1"/>
</dbReference>
<keyword evidence="4" id="KW-1185">Reference proteome</keyword>
<proteinExistence type="predicted"/>
<dbReference type="EMBL" id="SIDB01000012">
    <property type="protein sequence ID" value="KAI3425383.1"/>
    <property type="molecule type" value="Genomic_DNA"/>
</dbReference>
<dbReference type="GO" id="GO:0060147">
    <property type="term" value="P:regulation of post-transcriptional gene silencing"/>
    <property type="evidence" value="ECO:0007669"/>
    <property type="project" value="InterPro"/>
</dbReference>
<dbReference type="InterPro" id="IPR022542">
    <property type="entry name" value="FOCAD/RST1_DUF3730"/>
</dbReference>
<organism evidence="3 4">
    <name type="scientific">Chlorella vulgaris</name>
    <name type="common">Green alga</name>
    <dbReference type="NCBI Taxonomy" id="3077"/>
    <lineage>
        <taxon>Eukaryota</taxon>
        <taxon>Viridiplantae</taxon>
        <taxon>Chlorophyta</taxon>
        <taxon>core chlorophytes</taxon>
        <taxon>Trebouxiophyceae</taxon>
        <taxon>Chlorellales</taxon>
        <taxon>Chlorellaceae</taxon>
        <taxon>Chlorella clade</taxon>
        <taxon>Chlorella</taxon>
    </lineage>
</organism>
<dbReference type="PANTHER" id="PTHR16212">
    <property type="entry name" value="FOCADHESIN FAMILY MEMBER"/>
    <property type="match status" value="1"/>
</dbReference>
<dbReference type="OrthoDB" id="6125419at2759"/>
<protein>
    <recommendedName>
        <fullName evidence="2">DUF3730 domain-containing protein</fullName>
    </recommendedName>
</protein>
<evidence type="ECO:0000313" key="3">
    <source>
        <dbReference type="EMBL" id="KAI3425383.1"/>
    </source>
</evidence>
<evidence type="ECO:0000313" key="4">
    <source>
        <dbReference type="Proteomes" id="UP001055712"/>
    </source>
</evidence>
<dbReference type="InterPro" id="IPR045163">
    <property type="entry name" value="Focadhesin/RST1"/>
</dbReference>
<name>A0A9D4THC8_CHLVU</name>
<dbReference type="PANTHER" id="PTHR16212:SF4">
    <property type="entry name" value="FOCADHESIN"/>
    <property type="match status" value="1"/>
</dbReference>
<evidence type="ECO:0000256" key="1">
    <source>
        <dbReference type="SAM" id="MobiDB-lite"/>
    </source>
</evidence>
<reference evidence="3" key="1">
    <citation type="journal article" date="2019" name="Plant J.">
        <title>Chlorella vulgaris genome assembly and annotation reveals the molecular basis for metabolic acclimation to high light conditions.</title>
        <authorList>
            <person name="Cecchin M."/>
            <person name="Marcolungo L."/>
            <person name="Rossato M."/>
            <person name="Girolomoni L."/>
            <person name="Cosentino E."/>
            <person name="Cuine S."/>
            <person name="Li-Beisson Y."/>
            <person name="Delledonne M."/>
            <person name="Ballottari M."/>
        </authorList>
    </citation>
    <scope>NUCLEOTIDE SEQUENCE</scope>
    <source>
        <strain evidence="3">211/11P</strain>
    </source>
</reference>
<sequence>MEGHHVPSAFRTKTGAIDAAAIAQSLVSGNQATVEAGVSALVHLQALPYSAAQDQLLTALSVAGRATASQLANGMLQLFRRQASLANFSLHTSVTWRTHPLSKALLSNAAAVQPLVLGVARMLTRSSTQADPPFCDLLTALRPFLSCVLLDPQLAQQQPLLPTQLHGTLTRVACCTGSPAAQVELLQLLASHLPALRLLPDSGSQLEAAASGAVCDVMELLEGCTQDPGAPIVSALAAHMLSLCHDAALAEAPALLQQLLAALSLLAAYWPQLVLPHVAGIGMLLAQLAGPSGALGSMEACAVLALLSQLLSEPPAAGPPAPDINAAGPPAGPDTCSLALLLLPLLQQLSFSGSKDVKQWAAHVLSLVQKLVQKLRGASSTSSPPADLALGSLHGPAAASQASLERLRRLWGHPLAARHWLASLQLRLARVSASGGSRSGGGGVGRDQQQLDTGTLLVTCALLQHPAEGVQRAALKAALMATAAVPLLGLSLLPLIVHQLQCQVQLFLSGQRQRPPRLLLDLLRALPAAGRHPSALPFVLRSLQPLLVAGAPDLLQAAGLRLLSRLWSSSGGRAYEQLRAAVIGFAAPGQQPGLPLRVARGECLRDIAAAEPDKAVELVGLVQECLYDEAPAVQAAGLECVALLCEADVLEFYAAWRVVHAALPRLPEHPAAAAAWVRLLGQGGLDAAVQPTSAAAIVDALWLAAAHEAPQVRGQAYASLGAFQFTTLQDIGALLPLSAFAAALQREGQFQRLVSQQAPASNSGARLQRQAAAQAALKCEDLVRAALAHEHSTRRQQLASVPAAGTAAGMPRSAAGTGPAAAALHKLQTTLPKQLLGGTAANVSDFLQRLPGLPAVAVLHFYAPAADAGKAGVAAARQAAAAYQAVFGEAVKQQAGGTSATGAEDAVVAAVVLVAWMAFMRRWLAAVQAAGRGKAQEEQEGPEHVPAATAAALQVWEAVWQVLASGSSGSPAAGAAAAWAAAALCCCTPQPLSQLVTAVRAALVEASAPNSQQPAAVKRAAMAASGAIAEAVRVTLGAPVLLQLVQDMQQQLRDFGPATGGPLAAAAAATGLGLACASLCSSASGVDISEGSAAVQGGSSLPVAAAQQVNAAMSGLLTSLVDLRPTAGAAIRQAAEADGLRLATAGSPASAPAAQELLPSVLLSLAAALPSAARAVYLPSLLLQLHQHLLASLAKPAAPTETAAICTLLQAVTAAGFHAGSLGSAEVGSSLRCLLSLFSGAPADGRVVGAAAAAAGCLLAAALQQGLTPDAVESAPSAVLQQLLAVPAAAGRLSHAAAAKGGAAGGAAMLLSSAAFESGSQQHKAALAVLEELALRDGDQRSRRYCSSALVTLCSTAKLGSGSGGSESGSVAAGASGRSLAQLPPQGALRPLLESLWEGRWVLLPGDEAASDHVEQQQLTAGDAAAILRCLAAAERMPALNYGSLCRRLMRTHGGGGASSAAGHEVEDAVVAFAAAQGSRQVQQYQLADIVTELLSEHRVDSAPPSSLRCLLQHLPLLLAALPEAQAVSSLQAVCRHIATTSPAQDLLLPLLSATRRLLTSGSCTSPAVLQAAQHLVGECLLPALPDPGLYPLHHGAALAADAAASTGQGSLLQLLSKPQRCWVAALGCLQQLPEQQASALLQQPFLVRHHPLHAAYATTSLVAAGCLEVAALQHPRNLLLTSSGGGVLSPQQQGLVAAFVSRAVATLPAQQQKQWLLDVLDACKACASPEGALLLAASLVASSAAAAVSTHQLACDHISLAGEPHAALDALPFTLPTLIGSPAWQQGGATPLLLQRLAASLSSPQYQPLLRACLLGARHSLAPDMWALLATLL</sequence>
<accession>A0A9D4THC8</accession>
<gene>
    <name evidence="3" type="ORF">D9Q98_009147</name>
</gene>
<dbReference type="Proteomes" id="UP001055712">
    <property type="component" value="Unassembled WGS sequence"/>
</dbReference>
<dbReference type="InterPro" id="IPR016024">
    <property type="entry name" value="ARM-type_fold"/>
</dbReference>
<feature type="region of interest" description="Disordered" evidence="1">
    <location>
        <begin position="794"/>
        <end position="815"/>
    </location>
</feature>
<reference evidence="3" key="2">
    <citation type="submission" date="2020-11" db="EMBL/GenBank/DDBJ databases">
        <authorList>
            <person name="Cecchin M."/>
            <person name="Marcolungo L."/>
            <person name="Rossato M."/>
            <person name="Girolomoni L."/>
            <person name="Cosentino E."/>
            <person name="Cuine S."/>
            <person name="Li-Beisson Y."/>
            <person name="Delledonne M."/>
            <person name="Ballottari M."/>
        </authorList>
    </citation>
    <scope>NUCLEOTIDE SEQUENCE</scope>
    <source>
        <strain evidence="3">211/11P</strain>
        <tissue evidence="3">Whole cell</tissue>
    </source>
</reference>
<feature type="domain" description="DUF3730" evidence="2">
    <location>
        <begin position="506"/>
        <end position="720"/>
    </location>
</feature>